<evidence type="ECO:0000256" key="11">
    <source>
        <dbReference type="ARBA" id="ARBA00023049"/>
    </source>
</evidence>
<keyword evidence="11" id="KW-0482">Metalloprotease</keyword>
<dbReference type="EC" id="3.4.11.2" evidence="4"/>
<name>A0A4V3GFY1_9ACTN</name>
<keyword evidence="7" id="KW-0645">Protease</keyword>
<dbReference type="GO" id="GO:0005615">
    <property type="term" value="C:extracellular space"/>
    <property type="evidence" value="ECO:0007669"/>
    <property type="project" value="TreeGrafter"/>
</dbReference>
<evidence type="ECO:0000256" key="3">
    <source>
        <dbReference type="ARBA" id="ARBA00010136"/>
    </source>
</evidence>
<dbReference type="PRINTS" id="PR00756">
    <property type="entry name" value="ALADIPTASE"/>
</dbReference>
<dbReference type="GO" id="GO:0006508">
    <property type="term" value="P:proteolysis"/>
    <property type="evidence" value="ECO:0007669"/>
    <property type="project" value="UniProtKB-KW"/>
</dbReference>
<feature type="domain" description="ERAP1-like C-terminal" evidence="15">
    <location>
        <begin position="500"/>
        <end position="801"/>
    </location>
</feature>
<evidence type="ECO:0000256" key="5">
    <source>
        <dbReference type="ARBA" id="ARBA00015611"/>
    </source>
</evidence>
<gene>
    <name evidence="17" type="ORF">EV653_4101</name>
</gene>
<dbReference type="GO" id="GO:0005737">
    <property type="term" value="C:cytoplasm"/>
    <property type="evidence" value="ECO:0007669"/>
    <property type="project" value="TreeGrafter"/>
</dbReference>
<sequence length="810" mass="89013">MRALTVEEARQRAADLDLRSYEVAFDLTGSGDTFVTTSRIRFGATSTTSWVDVKPERLISVVLNGESLDVDALDGGRFPLTGLTAENELVVTAELKYSADGEGLVRSVDAADGRVYTYGMSSLESAPRYFPCFDQPDLKAPYTMTVKCPEDWVVLGNGAATQTAAGEWALAETKPLSTYFVTLVAGPYHLIRSEYDGIPLGLACRRSLHEHLERDAENLFRTTREAFDAYHGMFRQRYPFGEYWQVFVPDFNLGAMENPGCVTVSDDFVFRGPVTEAERSTRSRVLVHEMAHMWFGDLVTMKWWNDMWLNESFAEYMAHRVSEDATSYGGNWTDFAFVRKWWGLQTDQSSSTHPVAPDSLKDARQSLDDFDGISYAKGAAVLKQLAKYLGDDVFLKGVNAHLEAHEYGNADLGEFIEKLTEAGARDLDAWSDQWLRTSGLDTITVERTDAGVVLHRKSPDDSRRLHKLSVGGYAESGSATLTDVVLAEDSAEVALSNDVVVADANDDTWAKIRLDAVSLANLPVVLPKIADSTTRAVVWNSVRDSVADAELDPRRALELFVAALPQEDSDIAVGSLTQWLEGRVLGRYLDYEQYRGPVADALGNKLTTTVPGSSLQLIVARTFVATTDDAELLTSWLNGGAPDGLVVDADLRWMIVLRLVRLGAFGAAEIDAELARDKSTEGVTHAARCRAALPGGKEAAWTRIMTDPAIGVQELLATADGFWHPSQSAVTAPYVRRFFTDIPRTAEIRAGMVVGLTATRIAPKYAIDEQLIAPAEALIADQSVVSGIRRQTANFLDDLRRAVAVRRTFG</sequence>
<evidence type="ECO:0000256" key="6">
    <source>
        <dbReference type="ARBA" id="ARBA00022438"/>
    </source>
</evidence>
<comment type="cofactor">
    <cofactor evidence="2">
        <name>Zn(2+)</name>
        <dbReference type="ChEBI" id="CHEBI:29105"/>
    </cofactor>
</comment>
<dbReference type="InterPro" id="IPR001930">
    <property type="entry name" value="Peptidase_M1"/>
</dbReference>
<evidence type="ECO:0000313" key="17">
    <source>
        <dbReference type="EMBL" id="TDW70067.1"/>
    </source>
</evidence>
<dbReference type="Proteomes" id="UP000295146">
    <property type="component" value="Unassembled WGS sequence"/>
</dbReference>
<dbReference type="InterPro" id="IPR045357">
    <property type="entry name" value="Aminopeptidase_N-like_N"/>
</dbReference>
<evidence type="ECO:0000259" key="14">
    <source>
        <dbReference type="Pfam" id="PF01433"/>
    </source>
</evidence>
<dbReference type="AlphaFoldDB" id="A0A4V3GFY1"/>
<evidence type="ECO:0000256" key="2">
    <source>
        <dbReference type="ARBA" id="ARBA00001947"/>
    </source>
</evidence>
<evidence type="ECO:0000313" key="18">
    <source>
        <dbReference type="Proteomes" id="UP000295146"/>
    </source>
</evidence>
<protein>
    <recommendedName>
        <fullName evidence="5">Aminopeptidase N</fullName>
        <ecNumber evidence="4">3.4.11.2</ecNumber>
    </recommendedName>
    <alternativeName>
        <fullName evidence="12">Alanine aminopeptidase</fullName>
    </alternativeName>
    <alternativeName>
        <fullName evidence="13">Lysyl aminopeptidase</fullName>
    </alternativeName>
</protein>
<evidence type="ECO:0000256" key="10">
    <source>
        <dbReference type="ARBA" id="ARBA00022833"/>
    </source>
</evidence>
<evidence type="ECO:0000256" key="12">
    <source>
        <dbReference type="ARBA" id="ARBA00029811"/>
    </source>
</evidence>
<reference evidence="17 18" key="1">
    <citation type="submission" date="2019-03" db="EMBL/GenBank/DDBJ databases">
        <title>Genomic Encyclopedia of Type Strains, Phase III (KMG-III): the genomes of soil and plant-associated and newly described type strains.</title>
        <authorList>
            <person name="Whitman W."/>
        </authorList>
    </citation>
    <scope>NUCLEOTIDE SEQUENCE [LARGE SCALE GENOMIC DNA]</scope>
    <source>
        <strain evidence="17 18">VKM Ac-2573</strain>
    </source>
</reference>
<organism evidence="17 18">
    <name type="scientific">Kribbella pratensis</name>
    <dbReference type="NCBI Taxonomy" id="2512112"/>
    <lineage>
        <taxon>Bacteria</taxon>
        <taxon>Bacillati</taxon>
        <taxon>Actinomycetota</taxon>
        <taxon>Actinomycetes</taxon>
        <taxon>Propionibacteriales</taxon>
        <taxon>Kribbellaceae</taxon>
        <taxon>Kribbella</taxon>
    </lineage>
</organism>
<dbReference type="NCBIfam" id="TIGR02412">
    <property type="entry name" value="pepN_strep_liv"/>
    <property type="match status" value="1"/>
</dbReference>
<dbReference type="SUPFAM" id="SSF55486">
    <property type="entry name" value="Metalloproteases ('zincins'), catalytic domain"/>
    <property type="match status" value="1"/>
</dbReference>
<dbReference type="GO" id="GO:0016285">
    <property type="term" value="F:alanyl aminopeptidase activity"/>
    <property type="evidence" value="ECO:0007669"/>
    <property type="project" value="UniProtKB-EC"/>
</dbReference>
<dbReference type="InterPro" id="IPR024571">
    <property type="entry name" value="ERAP1-like_C_dom"/>
</dbReference>
<dbReference type="Pfam" id="PF11838">
    <property type="entry name" value="ERAP1_C"/>
    <property type="match status" value="1"/>
</dbReference>
<dbReference type="GO" id="GO:0042277">
    <property type="term" value="F:peptide binding"/>
    <property type="evidence" value="ECO:0007669"/>
    <property type="project" value="TreeGrafter"/>
</dbReference>
<feature type="domain" description="Aminopeptidase N-like N-terminal" evidence="16">
    <location>
        <begin position="124"/>
        <end position="179"/>
    </location>
</feature>
<evidence type="ECO:0000259" key="16">
    <source>
        <dbReference type="Pfam" id="PF17900"/>
    </source>
</evidence>
<comment type="similarity">
    <text evidence="3">Belongs to the peptidase M1 family.</text>
</comment>
<dbReference type="Pfam" id="PF17900">
    <property type="entry name" value="Peptidase_M1_N"/>
    <property type="match status" value="1"/>
</dbReference>
<evidence type="ECO:0000256" key="4">
    <source>
        <dbReference type="ARBA" id="ARBA00012564"/>
    </source>
</evidence>
<keyword evidence="10" id="KW-0862">Zinc</keyword>
<dbReference type="PANTHER" id="PTHR11533:SF174">
    <property type="entry name" value="PUROMYCIN-SENSITIVE AMINOPEPTIDASE-RELATED"/>
    <property type="match status" value="1"/>
</dbReference>
<dbReference type="Gene3D" id="1.10.390.10">
    <property type="entry name" value="Neutral Protease Domain 2"/>
    <property type="match status" value="1"/>
</dbReference>
<keyword evidence="18" id="KW-1185">Reference proteome</keyword>
<dbReference type="Pfam" id="PF01433">
    <property type="entry name" value="Peptidase_M1"/>
    <property type="match status" value="1"/>
</dbReference>
<evidence type="ECO:0000259" key="15">
    <source>
        <dbReference type="Pfam" id="PF11838"/>
    </source>
</evidence>
<dbReference type="InterPro" id="IPR042097">
    <property type="entry name" value="Aminopeptidase_N-like_N_sf"/>
</dbReference>
<keyword evidence="8" id="KW-0479">Metal-binding</keyword>
<dbReference type="RefSeq" id="WP_134105302.1">
    <property type="nucleotide sequence ID" value="NZ_SODP01000002.1"/>
</dbReference>
<dbReference type="SUPFAM" id="SSF63737">
    <property type="entry name" value="Leukotriene A4 hydrolase N-terminal domain"/>
    <property type="match status" value="1"/>
</dbReference>
<dbReference type="GO" id="GO:0016020">
    <property type="term" value="C:membrane"/>
    <property type="evidence" value="ECO:0007669"/>
    <property type="project" value="TreeGrafter"/>
</dbReference>
<dbReference type="InterPro" id="IPR027268">
    <property type="entry name" value="Peptidase_M4/M1_CTD_sf"/>
</dbReference>
<comment type="caution">
    <text evidence="17">The sequence shown here is derived from an EMBL/GenBank/DDBJ whole genome shotgun (WGS) entry which is preliminary data.</text>
</comment>
<accession>A0A4V3GFY1</accession>
<evidence type="ECO:0000256" key="9">
    <source>
        <dbReference type="ARBA" id="ARBA00022801"/>
    </source>
</evidence>
<dbReference type="PANTHER" id="PTHR11533">
    <property type="entry name" value="PROTEASE M1 ZINC METALLOPROTEASE"/>
    <property type="match status" value="1"/>
</dbReference>
<dbReference type="InterPro" id="IPR014782">
    <property type="entry name" value="Peptidase_M1_dom"/>
</dbReference>
<evidence type="ECO:0000256" key="8">
    <source>
        <dbReference type="ARBA" id="ARBA00022723"/>
    </source>
</evidence>
<dbReference type="GO" id="GO:0008270">
    <property type="term" value="F:zinc ion binding"/>
    <property type="evidence" value="ECO:0007669"/>
    <property type="project" value="InterPro"/>
</dbReference>
<dbReference type="OrthoDB" id="100605at2"/>
<feature type="domain" description="Peptidase M1 membrane alanine aminopeptidase" evidence="14">
    <location>
        <begin position="222"/>
        <end position="434"/>
    </location>
</feature>
<dbReference type="EMBL" id="SODP01000002">
    <property type="protein sequence ID" value="TDW70067.1"/>
    <property type="molecule type" value="Genomic_DNA"/>
</dbReference>
<dbReference type="GO" id="GO:0070006">
    <property type="term" value="F:metalloaminopeptidase activity"/>
    <property type="evidence" value="ECO:0007669"/>
    <property type="project" value="TreeGrafter"/>
</dbReference>
<dbReference type="InterPro" id="IPR050344">
    <property type="entry name" value="Peptidase_M1_aminopeptidases"/>
</dbReference>
<dbReference type="Gene3D" id="2.60.40.1730">
    <property type="entry name" value="tricorn interacting facor f3 domain"/>
    <property type="match status" value="1"/>
</dbReference>
<dbReference type="InterPro" id="IPR012778">
    <property type="entry name" value="Pept_M1_aminopeptidase"/>
</dbReference>
<evidence type="ECO:0000256" key="7">
    <source>
        <dbReference type="ARBA" id="ARBA00022670"/>
    </source>
</evidence>
<keyword evidence="6 17" id="KW-0031">Aminopeptidase</keyword>
<evidence type="ECO:0000256" key="1">
    <source>
        <dbReference type="ARBA" id="ARBA00000098"/>
    </source>
</evidence>
<evidence type="ECO:0000256" key="13">
    <source>
        <dbReference type="ARBA" id="ARBA00031533"/>
    </source>
</evidence>
<dbReference type="GO" id="GO:0043171">
    <property type="term" value="P:peptide catabolic process"/>
    <property type="evidence" value="ECO:0007669"/>
    <property type="project" value="TreeGrafter"/>
</dbReference>
<comment type="catalytic activity">
    <reaction evidence="1">
        <text>Release of an N-terminal amino acid, Xaa-|-Yaa- from a peptide, amide or arylamide. Xaa is preferably Ala, but may be most amino acids including Pro (slow action). When a terminal hydrophobic residue is followed by a prolyl residue, the two may be released as an intact Xaa-Pro dipeptide.</text>
        <dbReference type="EC" id="3.4.11.2"/>
    </reaction>
</comment>
<dbReference type="CDD" id="cd09602">
    <property type="entry name" value="M1_APN"/>
    <property type="match status" value="1"/>
</dbReference>
<keyword evidence="9" id="KW-0378">Hydrolase</keyword>
<proteinExistence type="inferred from homology"/>